<protein>
    <recommendedName>
        <fullName evidence="5">G protein-coupled receptor</fullName>
    </recommendedName>
</protein>
<comment type="similarity">
    <text evidence="1">Belongs to the nematode receptor-like protein sre family.</text>
</comment>
<feature type="non-terminal residue" evidence="3">
    <location>
        <position position="185"/>
    </location>
</feature>
<keyword evidence="4" id="KW-1185">Reference proteome</keyword>
<accession>A0AAN5CS63</accession>
<evidence type="ECO:0000313" key="4">
    <source>
        <dbReference type="Proteomes" id="UP001328107"/>
    </source>
</evidence>
<dbReference type="Pfam" id="PF03125">
    <property type="entry name" value="Sre"/>
    <property type="match status" value="1"/>
</dbReference>
<reference evidence="4" key="1">
    <citation type="submission" date="2022-10" db="EMBL/GenBank/DDBJ databases">
        <title>Genome assembly of Pristionchus species.</title>
        <authorList>
            <person name="Yoshida K."/>
            <person name="Sommer R.J."/>
        </authorList>
    </citation>
    <scope>NUCLEOTIDE SEQUENCE [LARGE SCALE GENOMIC DNA]</scope>
    <source>
        <strain evidence="4">RS5460</strain>
    </source>
</reference>
<keyword evidence="2" id="KW-1133">Transmembrane helix</keyword>
<proteinExistence type="inferred from homology"/>
<dbReference type="GO" id="GO:0007606">
    <property type="term" value="P:sensory perception of chemical stimulus"/>
    <property type="evidence" value="ECO:0007669"/>
    <property type="project" value="InterPro"/>
</dbReference>
<keyword evidence="2" id="KW-0472">Membrane</keyword>
<feature type="transmembrane region" description="Helical" evidence="2">
    <location>
        <begin position="99"/>
        <end position="124"/>
    </location>
</feature>
<comment type="caution">
    <text evidence="3">The sequence shown here is derived from an EMBL/GenBank/DDBJ whole genome shotgun (WGS) entry which is preliminary data.</text>
</comment>
<evidence type="ECO:0000256" key="1">
    <source>
        <dbReference type="ARBA" id="ARBA00006803"/>
    </source>
</evidence>
<dbReference type="EMBL" id="BTRK01000004">
    <property type="protein sequence ID" value="GMR49673.1"/>
    <property type="molecule type" value="Genomic_DNA"/>
</dbReference>
<sequence>ISNALIYACLTICFAIGVICGLTVLYLHQRNSKRLERIVSWEERDLYIISYKYQLLENLRAFKLLFIIGVCGSIGIVLSVLALLGGFTAYKKRNANVRVLFGALFESVNATTVFVVIVAGQYAISMNRSSIFERLKSMIRCRRRFREMLATKTLIAELSTIDVHFDGLCKKWNDKFDDVTKTRNS</sequence>
<organism evidence="3 4">
    <name type="scientific">Pristionchus mayeri</name>
    <dbReference type="NCBI Taxonomy" id="1317129"/>
    <lineage>
        <taxon>Eukaryota</taxon>
        <taxon>Metazoa</taxon>
        <taxon>Ecdysozoa</taxon>
        <taxon>Nematoda</taxon>
        <taxon>Chromadorea</taxon>
        <taxon>Rhabditida</taxon>
        <taxon>Rhabditina</taxon>
        <taxon>Diplogasteromorpha</taxon>
        <taxon>Diplogasteroidea</taxon>
        <taxon>Neodiplogasteridae</taxon>
        <taxon>Pristionchus</taxon>
    </lineage>
</organism>
<dbReference type="PANTHER" id="PTHR23128">
    <property type="entry name" value="SERPENTINE RECEPTOR, CLASS E (EPSILON)-RELATED"/>
    <property type="match status" value="1"/>
</dbReference>
<feature type="transmembrane region" description="Helical" evidence="2">
    <location>
        <begin position="64"/>
        <end position="87"/>
    </location>
</feature>
<dbReference type="InterPro" id="IPR004151">
    <property type="entry name" value="7TM_GPCR_serpentine_rcpt_Sre"/>
</dbReference>
<dbReference type="Proteomes" id="UP001328107">
    <property type="component" value="Unassembled WGS sequence"/>
</dbReference>
<evidence type="ECO:0000256" key="2">
    <source>
        <dbReference type="SAM" id="Phobius"/>
    </source>
</evidence>
<feature type="transmembrane region" description="Helical" evidence="2">
    <location>
        <begin position="6"/>
        <end position="27"/>
    </location>
</feature>
<keyword evidence="2" id="KW-0812">Transmembrane</keyword>
<evidence type="ECO:0008006" key="5">
    <source>
        <dbReference type="Google" id="ProtNLM"/>
    </source>
</evidence>
<evidence type="ECO:0000313" key="3">
    <source>
        <dbReference type="EMBL" id="GMR49673.1"/>
    </source>
</evidence>
<gene>
    <name evidence="3" type="ORF">PMAYCL1PPCAC_19868</name>
</gene>
<feature type="non-terminal residue" evidence="3">
    <location>
        <position position="1"/>
    </location>
</feature>
<dbReference type="GO" id="GO:0016020">
    <property type="term" value="C:membrane"/>
    <property type="evidence" value="ECO:0007669"/>
    <property type="project" value="InterPro"/>
</dbReference>
<dbReference type="PANTHER" id="PTHR23128:SF132">
    <property type="entry name" value="SERPENTINE RECEPTOR, CLASS E (EPSILON)-RELATED"/>
    <property type="match status" value="1"/>
</dbReference>
<dbReference type="AlphaFoldDB" id="A0AAN5CS63"/>
<name>A0AAN5CS63_9BILA</name>